<keyword evidence="8" id="KW-0472">Membrane</keyword>
<protein>
    <recommendedName>
        <fullName evidence="9">ABC transporter domain-containing protein</fullName>
    </recommendedName>
</protein>
<feature type="domain" description="ABC transporter" evidence="9">
    <location>
        <begin position="3"/>
        <end position="246"/>
    </location>
</feature>
<dbReference type="PANTHER" id="PTHR43790:SF3">
    <property type="entry name" value="D-ALLOSE IMPORT ATP-BINDING PROTEIN ALSA-RELATED"/>
    <property type="match status" value="1"/>
</dbReference>
<dbReference type="AlphaFoldDB" id="A0A225NEW7"/>
<evidence type="ECO:0000256" key="5">
    <source>
        <dbReference type="ARBA" id="ARBA00022741"/>
    </source>
</evidence>
<dbReference type="PANTHER" id="PTHR43790">
    <property type="entry name" value="CARBOHYDRATE TRANSPORT ATP-BINDING PROTEIN MG119-RELATED"/>
    <property type="match status" value="1"/>
</dbReference>
<dbReference type="SUPFAM" id="SSF52540">
    <property type="entry name" value="P-loop containing nucleoside triphosphate hydrolases"/>
    <property type="match status" value="2"/>
</dbReference>
<dbReference type="EMBL" id="AQQR01000009">
    <property type="protein sequence ID" value="OWU71461.1"/>
    <property type="molecule type" value="Genomic_DNA"/>
</dbReference>
<keyword evidence="1" id="KW-0813">Transport</keyword>
<evidence type="ECO:0000256" key="8">
    <source>
        <dbReference type="ARBA" id="ARBA00023136"/>
    </source>
</evidence>
<dbReference type="Proteomes" id="UP000215377">
    <property type="component" value="Unassembled WGS sequence"/>
</dbReference>
<dbReference type="Pfam" id="PF00005">
    <property type="entry name" value="ABC_tran"/>
    <property type="match status" value="2"/>
</dbReference>
<evidence type="ECO:0000256" key="4">
    <source>
        <dbReference type="ARBA" id="ARBA00022737"/>
    </source>
</evidence>
<name>A0A225NEW7_9RHOB</name>
<evidence type="ECO:0000313" key="11">
    <source>
        <dbReference type="Proteomes" id="UP000215377"/>
    </source>
</evidence>
<dbReference type="CDD" id="cd03215">
    <property type="entry name" value="ABC_Carb_Monos_II"/>
    <property type="match status" value="1"/>
</dbReference>
<comment type="caution">
    <text evidence="10">The sequence shown here is derived from an EMBL/GenBank/DDBJ whole genome shotgun (WGS) entry which is preliminary data.</text>
</comment>
<dbReference type="InterPro" id="IPR003439">
    <property type="entry name" value="ABC_transporter-like_ATP-bd"/>
</dbReference>
<evidence type="ECO:0000256" key="7">
    <source>
        <dbReference type="ARBA" id="ARBA00022967"/>
    </source>
</evidence>
<proteinExistence type="predicted"/>
<dbReference type="PROSITE" id="PS00211">
    <property type="entry name" value="ABC_TRANSPORTER_1"/>
    <property type="match status" value="1"/>
</dbReference>
<dbReference type="Gene3D" id="3.40.50.300">
    <property type="entry name" value="P-loop containing nucleotide triphosphate hydrolases"/>
    <property type="match status" value="2"/>
</dbReference>
<dbReference type="GO" id="GO:0016887">
    <property type="term" value="F:ATP hydrolysis activity"/>
    <property type="evidence" value="ECO:0007669"/>
    <property type="project" value="InterPro"/>
</dbReference>
<sequence length="501" mass="53856">MEMRFSCMRKAYAGVPALDGVDLTLHGGTIHALMGENGAGKSTLIKLLAGVVPADDMVVERDGRAVSLTGPTDAHDHGFRFIHQELNIVPSLSVAENILLSHPFPRRFGLTVHWKRLRAGARDALGFLGADHIDPAAMAGSLGPGDRMLIKIAAALVTEDDGQAPCLYVLDEPTAALSGQESEMLFAVLARLKGQGAAILYVSHRMDEVMRICDEVTVLRDGKRVAHRAVRDTTKRTIIRDMTGRDVSDAYPPRTTPIRDTVVARVADLHSPHLSGIGFELRAGEILGVTGLAEAGQSALLGLFTGREKRRSGTLEALGQAAPKSPAQAWEAGIASIPRERRGDGLMLEMAIRSNVAVSHLNAYGFWASRTREASDTTEMGAKVRLKSSGPEQPVGQLSGGNQQKVVFARALLVQPNLLLLDEPTRGVDVGAKFDIYTLVRELSASGCAVILTSTDLPEVLGMCDRILVLNEGRQTHLLPRGTMGQAELLDTFYAKEAETT</sequence>
<dbReference type="InterPro" id="IPR050107">
    <property type="entry name" value="ABC_carbohydrate_import_ATPase"/>
</dbReference>
<reference evidence="10 11" key="1">
    <citation type="submission" date="2013-04" db="EMBL/GenBank/DDBJ databases">
        <title>Oceanicola sp. 22II1-22F33 Genome Sequencing.</title>
        <authorList>
            <person name="Lai Q."/>
            <person name="Li G."/>
            <person name="Shao Z."/>
        </authorList>
    </citation>
    <scope>NUCLEOTIDE SEQUENCE [LARGE SCALE GENOMIC DNA]</scope>
    <source>
        <strain evidence="10 11">22II1-22F33</strain>
    </source>
</reference>
<keyword evidence="5" id="KW-0547">Nucleotide-binding</keyword>
<keyword evidence="7" id="KW-1278">Translocase</keyword>
<dbReference type="PROSITE" id="PS50893">
    <property type="entry name" value="ABC_TRANSPORTER_2"/>
    <property type="match status" value="2"/>
</dbReference>
<keyword evidence="3" id="KW-0762">Sugar transport</keyword>
<gene>
    <name evidence="10" type="ORF">ATO3_18500</name>
</gene>
<evidence type="ECO:0000256" key="6">
    <source>
        <dbReference type="ARBA" id="ARBA00022840"/>
    </source>
</evidence>
<accession>A0A225NEW7</accession>
<keyword evidence="4" id="KW-0677">Repeat</keyword>
<organism evidence="10 11">
    <name type="scientific">Marinibacterium profundimaris</name>
    <dbReference type="NCBI Taxonomy" id="1679460"/>
    <lineage>
        <taxon>Bacteria</taxon>
        <taxon>Pseudomonadati</taxon>
        <taxon>Pseudomonadota</taxon>
        <taxon>Alphaproteobacteria</taxon>
        <taxon>Rhodobacterales</taxon>
        <taxon>Paracoccaceae</taxon>
        <taxon>Marinibacterium</taxon>
    </lineage>
</organism>
<dbReference type="InterPro" id="IPR017871">
    <property type="entry name" value="ABC_transporter-like_CS"/>
</dbReference>
<keyword evidence="2" id="KW-1003">Cell membrane</keyword>
<evidence type="ECO:0000259" key="9">
    <source>
        <dbReference type="PROSITE" id="PS50893"/>
    </source>
</evidence>
<evidence type="ECO:0000256" key="3">
    <source>
        <dbReference type="ARBA" id="ARBA00022597"/>
    </source>
</evidence>
<dbReference type="InterPro" id="IPR003593">
    <property type="entry name" value="AAA+_ATPase"/>
</dbReference>
<dbReference type="GO" id="GO:0005524">
    <property type="term" value="F:ATP binding"/>
    <property type="evidence" value="ECO:0007669"/>
    <property type="project" value="UniProtKB-KW"/>
</dbReference>
<evidence type="ECO:0000256" key="2">
    <source>
        <dbReference type="ARBA" id="ARBA00022475"/>
    </source>
</evidence>
<evidence type="ECO:0000313" key="10">
    <source>
        <dbReference type="EMBL" id="OWU71461.1"/>
    </source>
</evidence>
<dbReference type="InterPro" id="IPR027417">
    <property type="entry name" value="P-loop_NTPase"/>
</dbReference>
<feature type="domain" description="ABC transporter" evidence="9">
    <location>
        <begin position="258"/>
        <end position="497"/>
    </location>
</feature>
<keyword evidence="11" id="KW-1185">Reference proteome</keyword>
<keyword evidence="6" id="KW-0067">ATP-binding</keyword>
<dbReference type="CDD" id="cd03216">
    <property type="entry name" value="ABC_Carb_Monos_I"/>
    <property type="match status" value="1"/>
</dbReference>
<dbReference type="SMART" id="SM00382">
    <property type="entry name" value="AAA"/>
    <property type="match status" value="2"/>
</dbReference>
<evidence type="ECO:0000256" key="1">
    <source>
        <dbReference type="ARBA" id="ARBA00022448"/>
    </source>
</evidence>